<dbReference type="Proteomes" id="UP001583177">
    <property type="component" value="Unassembled WGS sequence"/>
</dbReference>
<protein>
    <submittedName>
        <fullName evidence="2">Uncharacterized protein</fullName>
    </submittedName>
</protein>
<sequence length="454" mass="51132">MDKLTSSLQGLNTGDDNRKVTETGPATDLAPALGSDEARSTAPQSSLEKLPVEIQRLILSNAPSVQMLSALVHASPQLHGVYAEDRLPILRQVLAQSLEGVFVDAYGAYLSGTDLLQGQRAETLPWEFIEEHEARCIAPAVPAPQLSLDEIIQMSDFHTSVVEPLTEAYTSWALSSLPLPEEKARESHGHLSNTERRRIQRAMYRLQLFCNVCGSAGDSSWERIEGNVDRLRVLSMFSAWEVEEILSVHEFAKDKYSEVFKKVAWDLNEEKNPKYGNIDMTSINEFMLLISDDGTINAASLNIVLRHGLRLLSDSIKTEDHGQLADTIRAVIVSGSDGNMPVGIYGEDWIDDAVWDYNQEARREQWPSHRDSAQDSSQKMIFDGDALDSPPLAWTLFWKEEYSNLFGSHIPKGLRRWGFVMWDATRLDSTAKEAISLEWDYMYDMTDPREDDYT</sequence>
<evidence type="ECO:0000313" key="2">
    <source>
        <dbReference type="EMBL" id="KAL1859459.1"/>
    </source>
</evidence>
<keyword evidence="3" id="KW-1185">Reference proteome</keyword>
<organism evidence="2 3">
    <name type="scientific">Diaporthe australafricana</name>
    <dbReference type="NCBI Taxonomy" id="127596"/>
    <lineage>
        <taxon>Eukaryota</taxon>
        <taxon>Fungi</taxon>
        <taxon>Dikarya</taxon>
        <taxon>Ascomycota</taxon>
        <taxon>Pezizomycotina</taxon>
        <taxon>Sordariomycetes</taxon>
        <taxon>Sordariomycetidae</taxon>
        <taxon>Diaporthales</taxon>
        <taxon>Diaporthaceae</taxon>
        <taxon>Diaporthe</taxon>
    </lineage>
</organism>
<reference evidence="2 3" key="1">
    <citation type="journal article" date="2024" name="IMA Fungus">
        <title>IMA Genome - F19 : A genome assembly and annotation guide to empower mycologists, including annotated draft genome sequences of Ceratocystis pirilliformis, Diaporthe australafricana, Fusarium ophioides, Paecilomyces lecythidis, and Sporothrix stenoceras.</title>
        <authorList>
            <person name="Aylward J."/>
            <person name="Wilson A.M."/>
            <person name="Visagie C.M."/>
            <person name="Spraker J."/>
            <person name="Barnes I."/>
            <person name="Buitendag C."/>
            <person name="Ceriani C."/>
            <person name="Del Mar Angel L."/>
            <person name="du Plessis D."/>
            <person name="Fuchs T."/>
            <person name="Gasser K."/>
            <person name="Kramer D."/>
            <person name="Li W."/>
            <person name="Munsamy K."/>
            <person name="Piso A."/>
            <person name="Price J.L."/>
            <person name="Sonnekus B."/>
            <person name="Thomas C."/>
            <person name="van der Nest A."/>
            <person name="van Dijk A."/>
            <person name="van Heerden A."/>
            <person name="van Vuuren N."/>
            <person name="Yilmaz N."/>
            <person name="Duong T.A."/>
            <person name="van der Merwe N.A."/>
            <person name="Wingfield M.J."/>
            <person name="Wingfield B.D."/>
        </authorList>
    </citation>
    <scope>NUCLEOTIDE SEQUENCE [LARGE SCALE GENOMIC DNA]</scope>
    <source>
        <strain evidence="2 3">CMW 18300</strain>
    </source>
</reference>
<accession>A0ABR3WDJ7</accession>
<feature type="compositionally biased region" description="Polar residues" evidence="1">
    <location>
        <begin position="1"/>
        <end position="14"/>
    </location>
</feature>
<proteinExistence type="predicted"/>
<dbReference type="EMBL" id="JAWRVE010000099">
    <property type="protein sequence ID" value="KAL1859459.1"/>
    <property type="molecule type" value="Genomic_DNA"/>
</dbReference>
<feature type="region of interest" description="Disordered" evidence="1">
    <location>
        <begin position="1"/>
        <end position="46"/>
    </location>
</feature>
<gene>
    <name evidence="2" type="ORF">Daus18300_009604</name>
</gene>
<evidence type="ECO:0000313" key="3">
    <source>
        <dbReference type="Proteomes" id="UP001583177"/>
    </source>
</evidence>
<name>A0ABR3WDJ7_9PEZI</name>
<evidence type="ECO:0000256" key="1">
    <source>
        <dbReference type="SAM" id="MobiDB-lite"/>
    </source>
</evidence>
<comment type="caution">
    <text evidence="2">The sequence shown here is derived from an EMBL/GenBank/DDBJ whole genome shotgun (WGS) entry which is preliminary data.</text>
</comment>